<organism evidence="2 3">
    <name type="scientific">Enterococcus sulfureus ATCC 49903</name>
    <dbReference type="NCBI Taxonomy" id="1140003"/>
    <lineage>
        <taxon>Bacteria</taxon>
        <taxon>Bacillati</taxon>
        <taxon>Bacillota</taxon>
        <taxon>Bacilli</taxon>
        <taxon>Lactobacillales</taxon>
        <taxon>Enterococcaceae</taxon>
        <taxon>Enterococcus</taxon>
    </lineage>
</organism>
<dbReference type="SUPFAM" id="SSF158622">
    <property type="entry name" value="YheA/YmcA-like"/>
    <property type="match status" value="1"/>
</dbReference>
<evidence type="ECO:0000256" key="1">
    <source>
        <dbReference type="HAMAP-Rule" id="MF_01526"/>
    </source>
</evidence>
<dbReference type="AlphaFoldDB" id="S0L5S1"/>
<sequence>MANIYDIANELEREIRATEQYQALQEAFAKLKAEEEAYALFKEFQLFQQTLQQKMMAGEEMAEEDATRAQELSQAIQTQNAIADLMEAEQAFSVLINDMNNIVMTPVRELYEEA</sequence>
<dbReference type="PATRIC" id="fig|1140003.3.peg.709"/>
<name>S0L5S1_9ENTE</name>
<reference evidence="2 3" key="1">
    <citation type="submission" date="2013-03" db="EMBL/GenBank/DDBJ databases">
        <title>The Genome Sequence of Enterococcus sulfureus ATCC_49903 (PacBio/Illumina hybrid assembly).</title>
        <authorList>
            <consortium name="The Broad Institute Genomics Platform"/>
            <consortium name="The Broad Institute Genome Sequencing Center for Infectious Disease"/>
            <person name="Earl A."/>
            <person name="Russ C."/>
            <person name="Gilmore M."/>
            <person name="Surin D."/>
            <person name="Walker B."/>
            <person name="Young S."/>
            <person name="Zeng Q."/>
            <person name="Gargeya S."/>
            <person name="Fitzgerald M."/>
            <person name="Haas B."/>
            <person name="Abouelleil A."/>
            <person name="Allen A.W."/>
            <person name="Alvarado L."/>
            <person name="Arachchi H.M."/>
            <person name="Berlin A.M."/>
            <person name="Chapman S.B."/>
            <person name="Gainer-Dewar J."/>
            <person name="Goldberg J."/>
            <person name="Griggs A."/>
            <person name="Gujja S."/>
            <person name="Hansen M."/>
            <person name="Howarth C."/>
            <person name="Imamovic A."/>
            <person name="Ireland A."/>
            <person name="Larimer J."/>
            <person name="McCowan C."/>
            <person name="Murphy C."/>
            <person name="Pearson M."/>
            <person name="Poon T.W."/>
            <person name="Priest M."/>
            <person name="Roberts A."/>
            <person name="Saif S."/>
            <person name="Shea T."/>
            <person name="Sisk P."/>
            <person name="Sykes S."/>
            <person name="Wortman J."/>
            <person name="Nusbaum C."/>
            <person name="Birren B."/>
        </authorList>
    </citation>
    <scope>NUCLEOTIDE SEQUENCE [LARGE SCALE GENOMIC DNA]</scope>
    <source>
        <strain evidence="2 3">ATCC 49903</strain>
    </source>
</reference>
<dbReference type="eggNOG" id="COG3679">
    <property type="taxonomic scope" value="Bacteria"/>
</dbReference>
<gene>
    <name evidence="2" type="ORF">I573_00709</name>
</gene>
<dbReference type="Pfam" id="PF06133">
    <property type="entry name" value="Com_YlbF"/>
    <property type="match status" value="1"/>
</dbReference>
<protein>
    <recommendedName>
        <fullName evidence="1">UPF0342 protein I573_00709</fullName>
    </recommendedName>
</protein>
<evidence type="ECO:0000313" key="3">
    <source>
        <dbReference type="Proteomes" id="UP000015961"/>
    </source>
</evidence>
<comment type="similarity">
    <text evidence="1">Belongs to the UPF0342 family.</text>
</comment>
<accession>S0L5S1</accession>
<evidence type="ECO:0000313" key="2">
    <source>
        <dbReference type="EMBL" id="EOT87652.1"/>
    </source>
</evidence>
<comment type="caution">
    <text evidence="2">The sequence shown here is derived from an EMBL/GenBank/DDBJ whole genome shotgun (WGS) entry which is preliminary data.</text>
</comment>
<dbReference type="InterPro" id="IPR010368">
    <property type="entry name" value="Com_YlbF"/>
</dbReference>
<proteinExistence type="inferred from homology"/>
<dbReference type="OrthoDB" id="9811402at2"/>
<dbReference type="Gene3D" id="1.20.1500.10">
    <property type="entry name" value="YheA/YmcA-like"/>
    <property type="match status" value="1"/>
</dbReference>
<dbReference type="EMBL" id="ASWO01000001">
    <property type="protein sequence ID" value="EOT87652.1"/>
    <property type="molecule type" value="Genomic_DNA"/>
</dbReference>
<dbReference type="RefSeq" id="WP_016185205.1">
    <property type="nucleotide sequence ID" value="NZ_ASWO01000001.1"/>
</dbReference>
<keyword evidence="3" id="KW-1185">Reference proteome</keyword>
<dbReference type="STRING" id="1140003.OMY_00716"/>
<dbReference type="HAMAP" id="MF_01526">
    <property type="entry name" value="UPF0342"/>
    <property type="match status" value="1"/>
</dbReference>
<dbReference type="Proteomes" id="UP000015961">
    <property type="component" value="Unassembled WGS sequence"/>
</dbReference>
<dbReference type="InterPro" id="IPR023378">
    <property type="entry name" value="YheA/YmcA-like_dom_sf"/>
</dbReference>